<feature type="transmembrane region" description="Helical" evidence="2">
    <location>
        <begin position="242"/>
        <end position="260"/>
    </location>
</feature>
<evidence type="ECO:0000313" key="3">
    <source>
        <dbReference type="EMBL" id="XCH23586.1"/>
    </source>
</evidence>
<evidence type="ECO:0000256" key="2">
    <source>
        <dbReference type="SAM" id="Phobius"/>
    </source>
</evidence>
<accession>A0AAU8FGT3</accession>
<feature type="transmembrane region" description="Helical" evidence="2">
    <location>
        <begin position="38"/>
        <end position="59"/>
    </location>
</feature>
<dbReference type="RefSeq" id="WP_353718910.1">
    <property type="nucleotide sequence ID" value="NZ_CP159289.1"/>
</dbReference>
<feature type="region of interest" description="Disordered" evidence="1">
    <location>
        <begin position="1"/>
        <end position="20"/>
    </location>
</feature>
<evidence type="ECO:0008006" key="4">
    <source>
        <dbReference type="Google" id="ProtNLM"/>
    </source>
</evidence>
<protein>
    <recommendedName>
        <fullName evidence="4">DoxX family protein</fullName>
    </recommendedName>
</protein>
<name>A0AAU8FGT3_9BACT</name>
<feature type="transmembrane region" description="Helical" evidence="2">
    <location>
        <begin position="133"/>
        <end position="155"/>
    </location>
</feature>
<feature type="region of interest" description="Disordered" evidence="1">
    <location>
        <begin position="423"/>
        <end position="471"/>
    </location>
</feature>
<dbReference type="AlphaFoldDB" id="A0AAU8FGT3"/>
<reference evidence="3" key="1">
    <citation type="submission" date="2024-06" db="EMBL/GenBank/DDBJ databases">
        <title>Sequencing and assembly of the genome of Dyadobacter sp. strain 676, a symbiont of Cyamopsis tetragonoloba.</title>
        <authorList>
            <person name="Guro P."/>
            <person name="Sazanova A."/>
            <person name="Kuznetsova I."/>
            <person name="Belimov A."/>
            <person name="Safronova V."/>
        </authorList>
    </citation>
    <scope>NUCLEOTIDE SEQUENCE</scope>
    <source>
        <strain evidence="3">676</strain>
    </source>
</reference>
<sequence length="558" mass="63586">MSTIRTTQEGPTPAATKQVAADTAGQATGSSWPEWQKVLFRIAFVFFLAMSIPNSAGWYTDLVTFDWTRLHYRDVYDIARFGSGLDFFGRTIFGSPLEGYATWIITLMASIVVGLIWTVIVKAIRREPKKYNLLYYWIRVIVRYRAGIGIIGFGYTKLMPTQMPYPSYGLLNTNFGDFTLQKIYWLSVGIVPWYQVFAGVVELTAGILLFFRSTTTLGAILLFGALGDIVYVNFAYDGGVHVYSSYFVLLAAFLLVRDIPKFWNLLILERFTVPDSYYPAFSRKWQQYVRYGLKAFVFGLFVFYLFWLQYVNFKYDPYKQPSTAGIRELRGNYNVTEFRINNREIPYSPTDTVRWQWATFENWTTLTFKVNKPTPLDLSNGGGAPMRDLGRTFELTGTAGGQRVFHYLADTLEHTLYLQDKYARGGPRDGVGQLNPREARRSEPGHGGRNGRGERGEGRGSNRDGDPNWISPAALARIGDENKMIHPLGRSARRDREFAAKPRPGKRNRMVLNYSTTDGSRVILKGIDEKKDSIYVVLDRVERPYVLAKSTLNAGKYD</sequence>
<gene>
    <name evidence="3" type="ORF">ABV298_25275</name>
</gene>
<organism evidence="3">
    <name type="scientific">Dyadobacter sp. 676</name>
    <dbReference type="NCBI Taxonomy" id="3088362"/>
    <lineage>
        <taxon>Bacteria</taxon>
        <taxon>Pseudomonadati</taxon>
        <taxon>Bacteroidota</taxon>
        <taxon>Cytophagia</taxon>
        <taxon>Cytophagales</taxon>
        <taxon>Spirosomataceae</taxon>
        <taxon>Dyadobacter</taxon>
    </lineage>
</organism>
<feature type="transmembrane region" description="Helical" evidence="2">
    <location>
        <begin position="291"/>
        <end position="310"/>
    </location>
</feature>
<feature type="transmembrane region" description="Helical" evidence="2">
    <location>
        <begin position="183"/>
        <end position="210"/>
    </location>
</feature>
<feature type="transmembrane region" description="Helical" evidence="2">
    <location>
        <begin position="217"/>
        <end position="236"/>
    </location>
</feature>
<evidence type="ECO:0000256" key="1">
    <source>
        <dbReference type="SAM" id="MobiDB-lite"/>
    </source>
</evidence>
<feature type="compositionally biased region" description="Polar residues" evidence="1">
    <location>
        <begin position="1"/>
        <end position="10"/>
    </location>
</feature>
<feature type="compositionally biased region" description="Basic and acidic residues" evidence="1">
    <location>
        <begin position="437"/>
        <end position="466"/>
    </location>
</feature>
<keyword evidence="2" id="KW-0472">Membrane</keyword>
<dbReference type="EMBL" id="CP159289">
    <property type="protein sequence ID" value="XCH23586.1"/>
    <property type="molecule type" value="Genomic_DNA"/>
</dbReference>
<proteinExistence type="predicted"/>
<keyword evidence="2" id="KW-0812">Transmembrane</keyword>
<keyword evidence="2" id="KW-1133">Transmembrane helix</keyword>
<feature type="transmembrane region" description="Helical" evidence="2">
    <location>
        <begin position="100"/>
        <end position="121"/>
    </location>
</feature>